<protein>
    <submittedName>
        <fullName evidence="1">Papain-like cysteine peptidase superfamily</fullName>
    </submittedName>
</protein>
<organism evidence="1 2">
    <name type="scientific">Helianthus annuus</name>
    <name type="common">Common sunflower</name>
    <dbReference type="NCBI Taxonomy" id="4232"/>
    <lineage>
        <taxon>Eukaryota</taxon>
        <taxon>Viridiplantae</taxon>
        <taxon>Streptophyta</taxon>
        <taxon>Embryophyta</taxon>
        <taxon>Tracheophyta</taxon>
        <taxon>Spermatophyta</taxon>
        <taxon>Magnoliopsida</taxon>
        <taxon>eudicotyledons</taxon>
        <taxon>Gunneridae</taxon>
        <taxon>Pentapetalae</taxon>
        <taxon>asterids</taxon>
        <taxon>campanulids</taxon>
        <taxon>Asterales</taxon>
        <taxon>Asteraceae</taxon>
        <taxon>Asteroideae</taxon>
        <taxon>Heliantheae alliance</taxon>
        <taxon>Heliantheae</taxon>
        <taxon>Helianthus</taxon>
    </lineage>
</organism>
<dbReference type="InterPro" id="IPR038765">
    <property type="entry name" value="Papain-like_cys_pep_sf"/>
</dbReference>
<proteinExistence type="predicted"/>
<reference evidence="1" key="2">
    <citation type="submission" date="2020-06" db="EMBL/GenBank/DDBJ databases">
        <title>Helianthus annuus Genome sequencing and assembly Release 2.</title>
        <authorList>
            <person name="Gouzy J."/>
            <person name="Langlade N."/>
            <person name="Munos S."/>
        </authorList>
    </citation>
    <scope>NUCLEOTIDE SEQUENCE</scope>
    <source>
        <tissue evidence="1">Leaves</tissue>
    </source>
</reference>
<accession>A0A9K3E7R8</accession>
<dbReference type="SUPFAM" id="SSF54001">
    <property type="entry name" value="Cysteine proteinases"/>
    <property type="match status" value="1"/>
</dbReference>
<evidence type="ECO:0000313" key="2">
    <source>
        <dbReference type="Proteomes" id="UP000215914"/>
    </source>
</evidence>
<dbReference type="Gramene" id="mRNA:HanXRQr2_Chr14g0635201">
    <property type="protein sequence ID" value="mRNA:HanXRQr2_Chr14g0635201"/>
    <property type="gene ID" value="HanXRQr2_Chr14g0635201"/>
</dbReference>
<dbReference type="AlphaFoldDB" id="A0A9K3E7R8"/>
<dbReference type="EMBL" id="MNCJ02000329">
    <property type="protein sequence ID" value="KAF5768333.1"/>
    <property type="molecule type" value="Genomic_DNA"/>
</dbReference>
<comment type="caution">
    <text evidence="1">The sequence shown here is derived from an EMBL/GenBank/DDBJ whole genome shotgun (WGS) entry which is preliminary data.</text>
</comment>
<reference evidence="1" key="1">
    <citation type="journal article" date="2017" name="Nature">
        <title>The sunflower genome provides insights into oil metabolism, flowering and Asterid evolution.</title>
        <authorList>
            <person name="Badouin H."/>
            <person name="Gouzy J."/>
            <person name="Grassa C.J."/>
            <person name="Murat F."/>
            <person name="Staton S.E."/>
            <person name="Cottret L."/>
            <person name="Lelandais-Briere C."/>
            <person name="Owens G.L."/>
            <person name="Carrere S."/>
            <person name="Mayjonade B."/>
            <person name="Legrand L."/>
            <person name="Gill N."/>
            <person name="Kane N.C."/>
            <person name="Bowers J.E."/>
            <person name="Hubner S."/>
            <person name="Bellec A."/>
            <person name="Berard A."/>
            <person name="Berges H."/>
            <person name="Blanchet N."/>
            <person name="Boniface M.C."/>
            <person name="Brunel D."/>
            <person name="Catrice O."/>
            <person name="Chaidir N."/>
            <person name="Claudel C."/>
            <person name="Donnadieu C."/>
            <person name="Faraut T."/>
            <person name="Fievet G."/>
            <person name="Helmstetter N."/>
            <person name="King M."/>
            <person name="Knapp S.J."/>
            <person name="Lai Z."/>
            <person name="Le Paslier M.C."/>
            <person name="Lippi Y."/>
            <person name="Lorenzon L."/>
            <person name="Mandel J.R."/>
            <person name="Marage G."/>
            <person name="Marchand G."/>
            <person name="Marquand E."/>
            <person name="Bret-Mestries E."/>
            <person name="Morien E."/>
            <person name="Nambeesan S."/>
            <person name="Nguyen T."/>
            <person name="Pegot-Espagnet P."/>
            <person name="Pouilly N."/>
            <person name="Raftis F."/>
            <person name="Sallet E."/>
            <person name="Schiex T."/>
            <person name="Thomas J."/>
            <person name="Vandecasteele C."/>
            <person name="Vares D."/>
            <person name="Vear F."/>
            <person name="Vautrin S."/>
            <person name="Crespi M."/>
            <person name="Mangin B."/>
            <person name="Burke J.M."/>
            <person name="Salse J."/>
            <person name="Munos S."/>
            <person name="Vincourt P."/>
            <person name="Rieseberg L.H."/>
            <person name="Langlade N.B."/>
        </authorList>
    </citation>
    <scope>NUCLEOTIDE SEQUENCE</scope>
    <source>
        <tissue evidence="1">Leaves</tissue>
    </source>
</reference>
<evidence type="ECO:0000313" key="1">
    <source>
        <dbReference type="EMBL" id="KAF5768333.1"/>
    </source>
</evidence>
<gene>
    <name evidence="1" type="ORF">HanXRQr2_Chr14g0635201</name>
</gene>
<dbReference type="Gene3D" id="3.40.395.10">
    <property type="entry name" value="Adenoviral Proteinase, Chain A"/>
    <property type="match status" value="1"/>
</dbReference>
<keyword evidence="2" id="KW-1185">Reference proteome</keyword>
<dbReference type="Proteomes" id="UP000215914">
    <property type="component" value="Unassembled WGS sequence"/>
</dbReference>
<name>A0A9K3E7R8_HELAN</name>
<sequence length="356" mass="41592">MLKNMSGTTVYRCVLENTHKKYTCVPCVCCDFCERVLHEYTCVVMFMWFGTQVYSYACYLREIRLTEHIVDYILIFCRKLVFETESGVGLYHFQMLDLQPSKWINDGVINGFASMLNYEEKKRISGSNIFGDDDKVKGIKPRLFGQTNCFDEDMLLNRKHKEAGRVEKFKSALFLVVDQKESLMSLSEYCVIFFPILEHNHFYLVSFMERNAITVIDNIDASKSPIHLMNNDNFFQKSTPYKVKDIFSKYLKMVNHHKSAEIEIADVVRLEFEWKTVKNTVDCGVFVRRHMETWFGVTADKWDSGFPLTHKEKKACLTNLRKKYAIKLVTSEANKHRSRVLDEAAEHEKTHGIGCF</sequence>